<evidence type="ECO:0000259" key="1">
    <source>
        <dbReference type="PROSITE" id="PS50076"/>
    </source>
</evidence>
<dbReference type="PRINTS" id="PR00625">
    <property type="entry name" value="JDOMAIN"/>
</dbReference>
<evidence type="ECO:0000313" key="3">
    <source>
        <dbReference type="Proteomes" id="UP001186944"/>
    </source>
</evidence>
<dbReference type="GO" id="GO:0051082">
    <property type="term" value="F:unfolded protein binding"/>
    <property type="evidence" value="ECO:0007669"/>
    <property type="project" value="TreeGrafter"/>
</dbReference>
<dbReference type="CDD" id="cd06257">
    <property type="entry name" value="DnaJ"/>
    <property type="match status" value="1"/>
</dbReference>
<dbReference type="AlphaFoldDB" id="A0AA89C2U7"/>
<protein>
    <recommendedName>
        <fullName evidence="1">J domain-containing protein</fullName>
    </recommendedName>
</protein>
<dbReference type="Gene3D" id="1.10.287.110">
    <property type="entry name" value="DnaJ domain"/>
    <property type="match status" value="1"/>
</dbReference>
<feature type="domain" description="J" evidence="1">
    <location>
        <begin position="42"/>
        <end position="106"/>
    </location>
</feature>
<feature type="non-terminal residue" evidence="2">
    <location>
        <position position="1"/>
    </location>
</feature>
<dbReference type="Proteomes" id="UP001186944">
    <property type="component" value="Unassembled WGS sequence"/>
</dbReference>
<dbReference type="PROSITE" id="PS50076">
    <property type="entry name" value="DNAJ_2"/>
    <property type="match status" value="1"/>
</dbReference>
<evidence type="ECO:0000313" key="2">
    <source>
        <dbReference type="EMBL" id="KAK3098997.1"/>
    </source>
</evidence>
<dbReference type="PANTHER" id="PTHR43948:SF10">
    <property type="entry name" value="MRJ, ISOFORM E"/>
    <property type="match status" value="1"/>
</dbReference>
<gene>
    <name evidence="2" type="ORF">FSP39_025090</name>
</gene>
<reference evidence="2" key="1">
    <citation type="submission" date="2019-08" db="EMBL/GenBank/DDBJ databases">
        <title>The improved chromosome-level genome for the pearl oyster Pinctada fucata martensii using PacBio sequencing and Hi-C.</title>
        <authorList>
            <person name="Zheng Z."/>
        </authorList>
    </citation>
    <scope>NUCLEOTIDE SEQUENCE</scope>
    <source>
        <strain evidence="2">ZZ-2019</strain>
        <tissue evidence="2">Adductor muscle</tissue>
    </source>
</reference>
<name>A0AA89C2U7_PINIB</name>
<sequence>ILFRRKDRTVTDSDRICSCHFKDGLKVNGPTIFPWNQGKAFDFVDPNSISRFVTCYEIKKAYRKLALQLHPDKNDSEDAKEKFQEISYAYKYLTEGKLTKIYIYLSHVSYIGNVLFLRVV</sequence>
<dbReference type="GO" id="GO:0051087">
    <property type="term" value="F:protein-folding chaperone binding"/>
    <property type="evidence" value="ECO:0007669"/>
    <property type="project" value="TreeGrafter"/>
</dbReference>
<dbReference type="Pfam" id="PF00226">
    <property type="entry name" value="DnaJ"/>
    <property type="match status" value="1"/>
</dbReference>
<dbReference type="GO" id="GO:0005634">
    <property type="term" value="C:nucleus"/>
    <property type="evidence" value="ECO:0007669"/>
    <property type="project" value="TreeGrafter"/>
</dbReference>
<dbReference type="InterPro" id="IPR001623">
    <property type="entry name" value="DnaJ_domain"/>
</dbReference>
<organism evidence="2 3">
    <name type="scientific">Pinctada imbricata</name>
    <name type="common">Atlantic pearl-oyster</name>
    <name type="synonym">Pinctada martensii</name>
    <dbReference type="NCBI Taxonomy" id="66713"/>
    <lineage>
        <taxon>Eukaryota</taxon>
        <taxon>Metazoa</taxon>
        <taxon>Spiralia</taxon>
        <taxon>Lophotrochozoa</taxon>
        <taxon>Mollusca</taxon>
        <taxon>Bivalvia</taxon>
        <taxon>Autobranchia</taxon>
        <taxon>Pteriomorphia</taxon>
        <taxon>Pterioida</taxon>
        <taxon>Pterioidea</taxon>
        <taxon>Pteriidae</taxon>
        <taxon>Pinctada</taxon>
    </lineage>
</organism>
<dbReference type="SUPFAM" id="SSF46565">
    <property type="entry name" value="Chaperone J-domain"/>
    <property type="match status" value="1"/>
</dbReference>
<accession>A0AA89C2U7</accession>
<keyword evidence="3" id="KW-1185">Reference proteome</keyword>
<dbReference type="InterPro" id="IPR036869">
    <property type="entry name" value="J_dom_sf"/>
</dbReference>
<dbReference type="GO" id="GO:0005737">
    <property type="term" value="C:cytoplasm"/>
    <property type="evidence" value="ECO:0007669"/>
    <property type="project" value="TreeGrafter"/>
</dbReference>
<dbReference type="EMBL" id="VSWD01000007">
    <property type="protein sequence ID" value="KAK3098997.1"/>
    <property type="molecule type" value="Genomic_DNA"/>
</dbReference>
<dbReference type="GO" id="GO:0044183">
    <property type="term" value="F:protein folding chaperone"/>
    <property type="evidence" value="ECO:0007669"/>
    <property type="project" value="TreeGrafter"/>
</dbReference>
<dbReference type="SMART" id="SM00271">
    <property type="entry name" value="DnaJ"/>
    <property type="match status" value="1"/>
</dbReference>
<dbReference type="PANTHER" id="PTHR43948">
    <property type="entry name" value="DNAJ HOMOLOG SUBFAMILY B"/>
    <property type="match status" value="1"/>
</dbReference>
<proteinExistence type="predicted"/>
<comment type="caution">
    <text evidence="2">The sequence shown here is derived from an EMBL/GenBank/DDBJ whole genome shotgun (WGS) entry which is preliminary data.</text>
</comment>